<protein>
    <submittedName>
        <fullName evidence="1">RCG62374</fullName>
    </submittedName>
</protein>
<accession>A6HC82</accession>
<reference evidence="2" key="1">
    <citation type="submission" date="2005-09" db="EMBL/GenBank/DDBJ databases">
        <authorList>
            <person name="Mural R.J."/>
            <person name="Li P.W."/>
            <person name="Adams M.D."/>
            <person name="Amanatides P.G."/>
            <person name="Baden-Tillson H."/>
            <person name="Barnstead M."/>
            <person name="Chin S.H."/>
            <person name="Dew I."/>
            <person name="Evans C.A."/>
            <person name="Ferriera S."/>
            <person name="Flanigan M."/>
            <person name="Fosler C."/>
            <person name="Glodek A."/>
            <person name="Gu Z."/>
            <person name="Holt R.A."/>
            <person name="Jennings D."/>
            <person name="Kraft C.L."/>
            <person name="Lu F."/>
            <person name="Nguyen T."/>
            <person name="Nusskern D.R."/>
            <person name="Pfannkoch C.M."/>
            <person name="Sitter C."/>
            <person name="Sutton G.G."/>
            <person name="Venter J.C."/>
            <person name="Wang Z."/>
            <person name="Woodage T."/>
            <person name="Zheng X.H."/>
            <person name="Zhong F."/>
        </authorList>
    </citation>
    <scope>NUCLEOTIDE SEQUENCE [LARGE SCALE GENOMIC DNA]</scope>
    <source>
        <strain>BN</strain>
        <strain evidence="2">Sprague-Dawley</strain>
    </source>
</reference>
<gene>
    <name evidence="1" type="ORF">rCG_62374</name>
</gene>
<proteinExistence type="predicted"/>
<dbReference type="Proteomes" id="UP000234681">
    <property type="component" value="Chromosome 6"/>
</dbReference>
<dbReference type="EMBL" id="CH473947">
    <property type="protein sequence ID" value="EDM03637.1"/>
    <property type="molecule type" value="Genomic_DNA"/>
</dbReference>
<name>A6HC82_RAT</name>
<sequence length="13" mass="1271">MSSTGPSMGMTQG</sequence>
<evidence type="ECO:0000313" key="2">
    <source>
        <dbReference type="Proteomes" id="UP000234681"/>
    </source>
</evidence>
<evidence type="ECO:0000313" key="1">
    <source>
        <dbReference type="EMBL" id="EDM03637.1"/>
    </source>
</evidence>
<organism evidence="1 2">
    <name type="scientific">Rattus norvegicus</name>
    <name type="common">Rat</name>
    <dbReference type="NCBI Taxonomy" id="10116"/>
    <lineage>
        <taxon>Eukaryota</taxon>
        <taxon>Metazoa</taxon>
        <taxon>Chordata</taxon>
        <taxon>Craniata</taxon>
        <taxon>Vertebrata</taxon>
        <taxon>Euteleostomi</taxon>
        <taxon>Mammalia</taxon>
        <taxon>Eutheria</taxon>
        <taxon>Euarchontoglires</taxon>
        <taxon>Glires</taxon>
        <taxon>Rodentia</taxon>
        <taxon>Myomorpha</taxon>
        <taxon>Muroidea</taxon>
        <taxon>Muridae</taxon>
        <taxon>Murinae</taxon>
        <taxon>Rattus</taxon>
    </lineage>
</organism>